<feature type="domain" description="RNase H type-1" evidence="1">
    <location>
        <begin position="189"/>
        <end position="259"/>
    </location>
</feature>
<evidence type="ECO:0000259" key="1">
    <source>
        <dbReference type="Pfam" id="PF13456"/>
    </source>
</evidence>
<keyword evidence="4" id="KW-1185">Reference proteome</keyword>
<proteinExistence type="predicted"/>
<evidence type="ECO:0000313" key="4">
    <source>
        <dbReference type="Proteomes" id="UP001459277"/>
    </source>
</evidence>
<sequence>MPSDVNGACYLIGDGASISVWSDPWVPWIHGFKPVPKTDSVRHTPLLVSQLFDASTHCWNSRLIYELFDEASAHAILKIPLHVSPMQDKLMWILDPKGRFSVKSAYKEAIAHGPGPNPSEGLWKKLWKARLPERIKMLIWRIGSNSIPTKVNLSTRLEHVDPTCPSCKSGTESTVTTWSPPPTGWIKINVDAAVSGSTSALGVIAQNHKGEVISIWGRCRSSCPPLQAEAVALLWAVEIANREKWTHVIFEGDAKACFDCYQLKPPYQTG</sequence>
<evidence type="ECO:0000313" key="3">
    <source>
        <dbReference type="EMBL" id="KAK9999930.1"/>
    </source>
</evidence>
<evidence type="ECO:0000259" key="2">
    <source>
        <dbReference type="Pfam" id="PF13966"/>
    </source>
</evidence>
<organism evidence="3 4">
    <name type="scientific">Lithocarpus litseifolius</name>
    <dbReference type="NCBI Taxonomy" id="425828"/>
    <lineage>
        <taxon>Eukaryota</taxon>
        <taxon>Viridiplantae</taxon>
        <taxon>Streptophyta</taxon>
        <taxon>Embryophyta</taxon>
        <taxon>Tracheophyta</taxon>
        <taxon>Spermatophyta</taxon>
        <taxon>Magnoliopsida</taxon>
        <taxon>eudicotyledons</taxon>
        <taxon>Gunneridae</taxon>
        <taxon>Pentapetalae</taxon>
        <taxon>rosids</taxon>
        <taxon>fabids</taxon>
        <taxon>Fagales</taxon>
        <taxon>Fagaceae</taxon>
        <taxon>Lithocarpus</taxon>
    </lineage>
</organism>
<evidence type="ECO:0008006" key="5">
    <source>
        <dbReference type="Google" id="ProtNLM"/>
    </source>
</evidence>
<dbReference type="InterPro" id="IPR002156">
    <property type="entry name" value="RNaseH_domain"/>
</dbReference>
<dbReference type="PANTHER" id="PTHR47074:SF21">
    <property type="entry name" value="RNASE H TYPE-1 DOMAIN-CONTAINING PROTEIN"/>
    <property type="match status" value="1"/>
</dbReference>
<name>A0AAW2CTU6_9ROSI</name>
<protein>
    <recommendedName>
        <fullName evidence="5">RNase H type-1 domain-containing protein</fullName>
    </recommendedName>
</protein>
<dbReference type="GO" id="GO:0004523">
    <property type="term" value="F:RNA-DNA hybrid ribonuclease activity"/>
    <property type="evidence" value="ECO:0007669"/>
    <property type="project" value="InterPro"/>
</dbReference>
<dbReference type="GO" id="GO:0003676">
    <property type="term" value="F:nucleic acid binding"/>
    <property type="evidence" value="ECO:0007669"/>
    <property type="project" value="InterPro"/>
</dbReference>
<dbReference type="InterPro" id="IPR044730">
    <property type="entry name" value="RNase_H-like_dom_plant"/>
</dbReference>
<feature type="domain" description="Reverse transcriptase zinc-binding" evidence="2">
    <location>
        <begin position="100"/>
        <end position="173"/>
    </location>
</feature>
<dbReference type="CDD" id="cd06222">
    <property type="entry name" value="RNase_H_like"/>
    <property type="match status" value="1"/>
</dbReference>
<gene>
    <name evidence="3" type="ORF">SO802_019533</name>
</gene>
<accession>A0AAW2CTU6</accession>
<comment type="caution">
    <text evidence="3">The sequence shown here is derived from an EMBL/GenBank/DDBJ whole genome shotgun (WGS) entry which is preliminary data.</text>
</comment>
<dbReference type="Pfam" id="PF13456">
    <property type="entry name" value="RVT_3"/>
    <property type="match status" value="1"/>
</dbReference>
<reference evidence="3 4" key="1">
    <citation type="submission" date="2024-01" db="EMBL/GenBank/DDBJ databases">
        <title>A telomere-to-telomere, gap-free genome of sweet tea (Lithocarpus litseifolius).</title>
        <authorList>
            <person name="Zhou J."/>
        </authorList>
    </citation>
    <scope>NUCLEOTIDE SEQUENCE [LARGE SCALE GENOMIC DNA]</scope>
    <source>
        <strain evidence="3">Zhou-2022a</strain>
        <tissue evidence="3">Leaf</tissue>
    </source>
</reference>
<dbReference type="InterPro" id="IPR052929">
    <property type="entry name" value="RNase_H-like_EbsB-rel"/>
</dbReference>
<dbReference type="InterPro" id="IPR012337">
    <property type="entry name" value="RNaseH-like_sf"/>
</dbReference>
<dbReference type="Proteomes" id="UP001459277">
    <property type="component" value="Unassembled WGS sequence"/>
</dbReference>
<dbReference type="InterPro" id="IPR026960">
    <property type="entry name" value="RVT-Znf"/>
</dbReference>
<dbReference type="InterPro" id="IPR036397">
    <property type="entry name" value="RNaseH_sf"/>
</dbReference>
<dbReference type="Gene3D" id="3.30.420.10">
    <property type="entry name" value="Ribonuclease H-like superfamily/Ribonuclease H"/>
    <property type="match status" value="1"/>
</dbReference>
<dbReference type="PANTHER" id="PTHR47074">
    <property type="entry name" value="BNAC02G40300D PROTEIN"/>
    <property type="match status" value="1"/>
</dbReference>
<dbReference type="AlphaFoldDB" id="A0AAW2CTU6"/>
<dbReference type="SUPFAM" id="SSF53098">
    <property type="entry name" value="Ribonuclease H-like"/>
    <property type="match status" value="1"/>
</dbReference>
<dbReference type="EMBL" id="JAZDWU010000006">
    <property type="protein sequence ID" value="KAK9999930.1"/>
    <property type="molecule type" value="Genomic_DNA"/>
</dbReference>
<dbReference type="Pfam" id="PF13966">
    <property type="entry name" value="zf-RVT"/>
    <property type="match status" value="1"/>
</dbReference>